<dbReference type="InterPro" id="IPR002931">
    <property type="entry name" value="Transglutaminase-like"/>
</dbReference>
<dbReference type="InterPro" id="IPR025403">
    <property type="entry name" value="TgpA-like_C"/>
</dbReference>
<dbReference type="Gene3D" id="3.10.620.30">
    <property type="match status" value="1"/>
</dbReference>
<evidence type="ECO:0000259" key="2">
    <source>
        <dbReference type="SMART" id="SM00460"/>
    </source>
</evidence>
<dbReference type="Pfam" id="PF01841">
    <property type="entry name" value="Transglut_core"/>
    <property type="match status" value="1"/>
</dbReference>
<dbReference type="EMBL" id="MBLM01000108">
    <property type="protein sequence ID" value="OHV38956.1"/>
    <property type="molecule type" value="Genomic_DNA"/>
</dbReference>
<dbReference type="Pfam" id="PF11992">
    <property type="entry name" value="TgpA_N"/>
    <property type="match status" value="1"/>
</dbReference>
<feature type="transmembrane region" description="Helical" evidence="1">
    <location>
        <begin position="176"/>
        <end position="203"/>
    </location>
</feature>
<keyword evidence="1" id="KW-0472">Membrane</keyword>
<evidence type="ECO:0000313" key="4">
    <source>
        <dbReference type="Proteomes" id="UP000179627"/>
    </source>
</evidence>
<dbReference type="AlphaFoldDB" id="A0A1S1QZB6"/>
<organism evidence="3 4">
    <name type="scientific">Parafrankia colletiae</name>
    <dbReference type="NCBI Taxonomy" id="573497"/>
    <lineage>
        <taxon>Bacteria</taxon>
        <taxon>Bacillati</taxon>
        <taxon>Actinomycetota</taxon>
        <taxon>Actinomycetes</taxon>
        <taxon>Frankiales</taxon>
        <taxon>Frankiaceae</taxon>
        <taxon>Parafrankia</taxon>
    </lineage>
</organism>
<keyword evidence="1" id="KW-0812">Transmembrane</keyword>
<feature type="transmembrane region" description="Helical" evidence="1">
    <location>
        <begin position="97"/>
        <end position="117"/>
    </location>
</feature>
<keyword evidence="1" id="KW-1133">Transmembrane helix</keyword>
<evidence type="ECO:0000256" key="1">
    <source>
        <dbReference type="SAM" id="Phobius"/>
    </source>
</evidence>
<dbReference type="Pfam" id="PF13559">
    <property type="entry name" value="DUF4129"/>
    <property type="match status" value="1"/>
</dbReference>
<feature type="transmembrane region" description="Helical" evidence="1">
    <location>
        <begin position="584"/>
        <end position="604"/>
    </location>
</feature>
<feature type="transmembrane region" description="Helical" evidence="1">
    <location>
        <begin position="17"/>
        <end position="37"/>
    </location>
</feature>
<sequence>MVQVAAAFSGFFAGTGFLLPLGGTVLLAGGLAMVLAARLRPADMVVLAAMVGWVPCALVALVATRGAAGPSAFGSALRDGWADLLTVALPADPTVELLVVPSLVLWVVTVAAVLLVLRTDAVLLPLLPVVLADVLALVVTSSGGRSQLPLTGCLTFTALVLVLVRTSQAAGSAESAGWLTLGLPLVAGAAAAATLGASILPLADGDERFDPRDHREPPVATAPLLDPLAQVQVEQRANPPRSLFTARLSSTTGRLPVDRLRIAALGDFDGADWRDEGLFVRAGGTLPTDGPEITVATTQVGMDVTIDGWGGTLLPSIGVPVGLRGRAVSVQPGSGSLAAVAAPRAGDGYRLRAEVATPDGEALRLARAASGPMTDRYAALPPGLAPELAQLADEVTANASTSYDRLVALADYLRDPDRFPYDGGAPPGHSYGAVARLLGVTATAPGPVTGAGAAGAGPATDRRGYAEQHAAAFAVLARAQGFPTRIAVGYLLDRTSTDGPGGFVVTTRQAHAWPEVALDGIGWVGFEPTDISKLGLTLAPADRPATGGAGQQDLNVNVVAPVVVPQLDPTGAAAGGGERAGRTWPGYAAALLAAPLLGLALVPLEKRRRRWRRRRAGPPSARIAAAWREVCDRLTEHGLPGSPALTPREVAGRARELPACTAAAHHLGSLAPLVTMALFGAAEPGEDDAHRAWDLTRLSSRALGSRLGRIRASIDPRPLLPRTRQATR</sequence>
<accession>A0A1S1QZB6</accession>
<dbReference type="SUPFAM" id="SSF54001">
    <property type="entry name" value="Cysteine proteinases"/>
    <property type="match status" value="1"/>
</dbReference>
<evidence type="ECO:0000313" key="3">
    <source>
        <dbReference type="EMBL" id="OHV38956.1"/>
    </source>
</evidence>
<feature type="transmembrane region" description="Helical" evidence="1">
    <location>
        <begin position="44"/>
        <end position="63"/>
    </location>
</feature>
<dbReference type="Proteomes" id="UP000179627">
    <property type="component" value="Unassembled WGS sequence"/>
</dbReference>
<dbReference type="InterPro" id="IPR038765">
    <property type="entry name" value="Papain-like_cys_pep_sf"/>
</dbReference>
<dbReference type="InterPro" id="IPR021878">
    <property type="entry name" value="TgpA_N"/>
</dbReference>
<name>A0A1S1QZB6_9ACTN</name>
<comment type="caution">
    <text evidence="3">The sequence shown here is derived from an EMBL/GenBank/DDBJ whole genome shotgun (WGS) entry which is preliminary data.</text>
</comment>
<dbReference type="InterPro" id="IPR052901">
    <property type="entry name" value="Bact_TGase-like"/>
</dbReference>
<dbReference type="SMART" id="SM00460">
    <property type="entry name" value="TGc"/>
    <property type="match status" value="1"/>
</dbReference>
<feature type="transmembrane region" description="Helical" evidence="1">
    <location>
        <begin position="146"/>
        <end position="164"/>
    </location>
</feature>
<dbReference type="PANTHER" id="PTHR42736">
    <property type="entry name" value="PROTEIN-GLUTAMINE GAMMA-GLUTAMYLTRANSFERASE"/>
    <property type="match status" value="1"/>
</dbReference>
<reference evidence="4" key="1">
    <citation type="submission" date="2016-07" db="EMBL/GenBank/DDBJ databases">
        <title>Sequence Frankia sp. strain CcI1.17.</title>
        <authorList>
            <person name="Ghodhbane-Gtari F."/>
            <person name="Swanson E."/>
            <person name="Gueddou A."/>
            <person name="Morris K."/>
            <person name="Hezbri K."/>
            <person name="Ktari A."/>
            <person name="Nouioui I."/>
            <person name="Abebe-Akele F."/>
            <person name="Simpson S."/>
            <person name="Thomas K."/>
            <person name="Gtari M."/>
            <person name="Tisa L.S."/>
            <person name="Hurst S."/>
        </authorList>
    </citation>
    <scope>NUCLEOTIDE SEQUENCE [LARGE SCALE GENOMIC DNA]</scope>
    <source>
        <strain evidence="4">Cc1.17</strain>
    </source>
</reference>
<dbReference type="PANTHER" id="PTHR42736:SF1">
    <property type="entry name" value="PROTEIN-GLUTAMINE GAMMA-GLUTAMYLTRANSFERASE"/>
    <property type="match status" value="1"/>
</dbReference>
<gene>
    <name evidence="3" type="ORF">CC117_02445</name>
</gene>
<feature type="domain" description="Transglutaminase-like" evidence="2">
    <location>
        <begin position="458"/>
        <end position="530"/>
    </location>
</feature>
<proteinExistence type="predicted"/>
<protein>
    <recommendedName>
        <fullName evidence="2">Transglutaminase-like domain-containing protein</fullName>
    </recommendedName>
</protein>
<feature type="transmembrane region" description="Helical" evidence="1">
    <location>
        <begin position="122"/>
        <end position="140"/>
    </location>
</feature>
<keyword evidence="4" id="KW-1185">Reference proteome</keyword>